<dbReference type="Proteomes" id="UP000027135">
    <property type="component" value="Unassembled WGS sequence"/>
</dbReference>
<gene>
    <name evidence="1" type="ORF">L798_14561</name>
</gene>
<dbReference type="EMBL" id="KK853081">
    <property type="protein sequence ID" value="KDR11678.1"/>
    <property type="molecule type" value="Genomic_DNA"/>
</dbReference>
<protein>
    <submittedName>
        <fullName evidence="1">Uncharacterized protein</fullName>
    </submittedName>
</protein>
<sequence>MLAPRSSFISKHVYANLPLPPPPFSRASFVVNPFWPDSVFISNFIRHLLP</sequence>
<reference evidence="1 2" key="1">
    <citation type="journal article" date="2014" name="Nat. Commun.">
        <title>Molecular traces of alternative social organization in a termite genome.</title>
        <authorList>
            <person name="Terrapon N."/>
            <person name="Li C."/>
            <person name="Robertson H.M."/>
            <person name="Ji L."/>
            <person name="Meng X."/>
            <person name="Booth W."/>
            <person name="Chen Z."/>
            <person name="Childers C.P."/>
            <person name="Glastad K.M."/>
            <person name="Gokhale K."/>
            <person name="Gowin J."/>
            <person name="Gronenberg W."/>
            <person name="Hermansen R.A."/>
            <person name="Hu H."/>
            <person name="Hunt B.G."/>
            <person name="Huylmans A.K."/>
            <person name="Khalil S.M."/>
            <person name="Mitchell R.D."/>
            <person name="Munoz-Torres M.C."/>
            <person name="Mustard J.A."/>
            <person name="Pan H."/>
            <person name="Reese J.T."/>
            <person name="Scharf M.E."/>
            <person name="Sun F."/>
            <person name="Vogel H."/>
            <person name="Xiao J."/>
            <person name="Yang W."/>
            <person name="Yang Z."/>
            <person name="Yang Z."/>
            <person name="Zhou J."/>
            <person name="Zhu J."/>
            <person name="Brent C.S."/>
            <person name="Elsik C.G."/>
            <person name="Goodisman M.A."/>
            <person name="Liberles D.A."/>
            <person name="Roe R.M."/>
            <person name="Vargo E.L."/>
            <person name="Vilcinskas A."/>
            <person name="Wang J."/>
            <person name="Bornberg-Bauer E."/>
            <person name="Korb J."/>
            <person name="Zhang G."/>
            <person name="Liebig J."/>
        </authorList>
    </citation>
    <scope>NUCLEOTIDE SEQUENCE [LARGE SCALE GENOMIC DNA]</scope>
    <source>
        <tissue evidence="1">Whole organism</tissue>
    </source>
</reference>
<accession>A0A067QZA4</accession>
<dbReference type="InParanoid" id="A0A067QZA4"/>
<name>A0A067QZA4_ZOONE</name>
<evidence type="ECO:0000313" key="2">
    <source>
        <dbReference type="Proteomes" id="UP000027135"/>
    </source>
</evidence>
<dbReference type="AlphaFoldDB" id="A0A067QZA4"/>
<proteinExistence type="predicted"/>
<organism evidence="1 2">
    <name type="scientific">Zootermopsis nevadensis</name>
    <name type="common">Dampwood termite</name>
    <dbReference type="NCBI Taxonomy" id="136037"/>
    <lineage>
        <taxon>Eukaryota</taxon>
        <taxon>Metazoa</taxon>
        <taxon>Ecdysozoa</taxon>
        <taxon>Arthropoda</taxon>
        <taxon>Hexapoda</taxon>
        <taxon>Insecta</taxon>
        <taxon>Pterygota</taxon>
        <taxon>Neoptera</taxon>
        <taxon>Polyneoptera</taxon>
        <taxon>Dictyoptera</taxon>
        <taxon>Blattodea</taxon>
        <taxon>Blattoidea</taxon>
        <taxon>Termitoidae</taxon>
        <taxon>Termopsidae</taxon>
        <taxon>Zootermopsis</taxon>
    </lineage>
</organism>
<keyword evidence="2" id="KW-1185">Reference proteome</keyword>
<evidence type="ECO:0000313" key="1">
    <source>
        <dbReference type="EMBL" id="KDR11678.1"/>
    </source>
</evidence>